<dbReference type="PROSITE" id="PS51421">
    <property type="entry name" value="RAS"/>
    <property type="match status" value="1"/>
</dbReference>
<evidence type="ECO:0000256" key="4">
    <source>
        <dbReference type="ARBA" id="ARBA00023288"/>
    </source>
</evidence>
<dbReference type="InterPro" id="IPR020849">
    <property type="entry name" value="Small_GTPase_Ras-type"/>
</dbReference>
<dbReference type="InterPro" id="IPR001806">
    <property type="entry name" value="Small_GTPase"/>
</dbReference>
<dbReference type="NCBIfam" id="TIGR00231">
    <property type="entry name" value="small_GTP"/>
    <property type="match status" value="1"/>
</dbReference>
<dbReference type="CDD" id="cd00876">
    <property type="entry name" value="Ras"/>
    <property type="match status" value="1"/>
</dbReference>
<dbReference type="PROSITE" id="PS51419">
    <property type="entry name" value="RAB"/>
    <property type="match status" value="1"/>
</dbReference>
<keyword evidence="3" id="KW-0342">GTP-binding</keyword>
<organism evidence="6 7">
    <name type="scientific">Limulus polyphemus</name>
    <name type="common">Atlantic horseshoe crab</name>
    <dbReference type="NCBI Taxonomy" id="6850"/>
    <lineage>
        <taxon>Eukaryota</taxon>
        <taxon>Metazoa</taxon>
        <taxon>Ecdysozoa</taxon>
        <taxon>Arthropoda</taxon>
        <taxon>Chelicerata</taxon>
        <taxon>Merostomata</taxon>
        <taxon>Xiphosura</taxon>
        <taxon>Limulidae</taxon>
        <taxon>Limulus</taxon>
    </lineage>
</organism>
<evidence type="ECO:0000256" key="5">
    <source>
        <dbReference type="ARBA" id="ARBA00046278"/>
    </source>
</evidence>
<dbReference type="GeneID" id="106478101"/>
<proteinExistence type="predicted"/>
<dbReference type="RefSeq" id="XP_022237347.1">
    <property type="nucleotide sequence ID" value="XM_022381639.1"/>
</dbReference>
<reference evidence="7" key="1">
    <citation type="submission" date="2025-08" db="UniProtKB">
        <authorList>
            <consortium name="RefSeq"/>
        </authorList>
    </citation>
    <scope>IDENTIFICATION</scope>
    <source>
        <tissue evidence="7">Muscle</tissue>
    </source>
</reference>
<dbReference type="Gene3D" id="3.40.50.300">
    <property type="entry name" value="P-loop containing nucleotide triphosphate hydrolases"/>
    <property type="match status" value="1"/>
</dbReference>
<evidence type="ECO:0000256" key="2">
    <source>
        <dbReference type="ARBA" id="ARBA00022741"/>
    </source>
</evidence>
<evidence type="ECO:0000256" key="1">
    <source>
        <dbReference type="ARBA" id="ARBA00022481"/>
    </source>
</evidence>
<dbReference type="Proteomes" id="UP000694941">
    <property type="component" value="Unplaced"/>
</dbReference>
<evidence type="ECO:0000313" key="7">
    <source>
        <dbReference type="RefSeq" id="XP_022237347.1"/>
    </source>
</evidence>
<dbReference type="InterPro" id="IPR027417">
    <property type="entry name" value="P-loop_NTPase"/>
</dbReference>
<evidence type="ECO:0000256" key="3">
    <source>
        <dbReference type="ARBA" id="ARBA00023134"/>
    </source>
</evidence>
<keyword evidence="2" id="KW-0547">Nucleotide-binding</keyword>
<keyword evidence="4" id="KW-0449">Lipoprotein</keyword>
<keyword evidence="6" id="KW-1185">Reference proteome</keyword>
<protein>
    <submittedName>
        <fullName evidence="7">Ras-related protein Rap-1b-like</fullName>
    </submittedName>
</protein>
<comment type="subcellular location">
    <subcellularLocation>
        <location evidence="5">Endomembrane system</location>
        <topology evidence="5">Lipid-anchor</topology>
        <orientation evidence="5">Cytoplasmic side</orientation>
    </subcellularLocation>
</comment>
<keyword evidence="1" id="KW-0488">Methylation</keyword>
<dbReference type="InterPro" id="IPR005225">
    <property type="entry name" value="Small_GTP-bd"/>
</dbReference>
<dbReference type="SMART" id="SM00175">
    <property type="entry name" value="RAB"/>
    <property type="match status" value="1"/>
</dbReference>
<evidence type="ECO:0000313" key="6">
    <source>
        <dbReference type="Proteomes" id="UP000694941"/>
    </source>
</evidence>
<gene>
    <name evidence="7" type="primary">LOC106478101</name>
</gene>
<accession>A0ABM1S142</accession>
<dbReference type="PROSITE" id="PS51420">
    <property type="entry name" value="RHO"/>
    <property type="match status" value="1"/>
</dbReference>
<dbReference type="PANTHER" id="PTHR24070">
    <property type="entry name" value="RAS, DI-RAS, AND RHEB FAMILY MEMBERS OF SMALL GTPASE SUPERFAMILY"/>
    <property type="match status" value="1"/>
</dbReference>
<dbReference type="SMART" id="SM00173">
    <property type="entry name" value="RAS"/>
    <property type="match status" value="1"/>
</dbReference>
<dbReference type="Pfam" id="PF00071">
    <property type="entry name" value="Ras"/>
    <property type="match status" value="1"/>
</dbReference>
<dbReference type="PRINTS" id="PR00449">
    <property type="entry name" value="RASTRNSFRMNG"/>
</dbReference>
<dbReference type="SUPFAM" id="SSF52540">
    <property type="entry name" value="P-loop containing nucleoside triphosphate hydrolases"/>
    <property type="match status" value="1"/>
</dbReference>
<dbReference type="SMART" id="SM00174">
    <property type="entry name" value="RHO"/>
    <property type="match status" value="1"/>
</dbReference>
<sequence>MRENKLVVLGAGGVGKTSLVVQYLEGFFSSTYKPTVEDYYRHTIQMPDGIFHTVEILDTSGSHHFPAMRELSIRSGRGFVLVFSVDDLQSFHETLHIWELISKLRGPEVPVILVGNKSDLTTERKVQKEKAQQIAKDVMNNCQYIETSAKYNLNVGDLFQELLLQAKAREQPPNPDPSERRYSRRLSRRLSSLGSLPGLSIRRKSNVSRITTDDDPKRQAQKCVLL</sequence>
<name>A0ABM1S142_LIMPO</name>